<gene>
    <name evidence="2" type="ORF">JCGZ_22953</name>
</gene>
<evidence type="ECO:0000313" key="3">
    <source>
        <dbReference type="Proteomes" id="UP000027138"/>
    </source>
</evidence>
<name>A0A067LHF8_JATCU</name>
<reference evidence="2 3" key="1">
    <citation type="journal article" date="2014" name="PLoS ONE">
        <title>Global Analysis of Gene Expression Profiles in Physic Nut (Jatropha curcas L.) Seedlings Exposed to Salt Stress.</title>
        <authorList>
            <person name="Zhang L."/>
            <person name="Zhang C."/>
            <person name="Wu P."/>
            <person name="Chen Y."/>
            <person name="Li M."/>
            <person name="Jiang H."/>
            <person name="Wu G."/>
        </authorList>
    </citation>
    <scope>NUCLEOTIDE SEQUENCE [LARGE SCALE GENOMIC DNA]</scope>
    <source>
        <strain evidence="3">cv. GZQX0401</strain>
        <tissue evidence="2">Young leaves</tissue>
    </source>
</reference>
<feature type="region of interest" description="Disordered" evidence="1">
    <location>
        <begin position="1"/>
        <end position="48"/>
    </location>
</feature>
<sequence>MANKDATVVVAEEQQPEQAEAVRGHEPSRTQPKRGKSKVGESPTDPLERRIRALERSLSTQETLVGELSEQLDNVAYLARPSTQRRLSAARIGVAKSYLRDRWYQSNGSVLGTKPFVLINGEQGCYCGCC</sequence>
<organism evidence="2 3">
    <name type="scientific">Jatropha curcas</name>
    <name type="common">Barbados nut</name>
    <dbReference type="NCBI Taxonomy" id="180498"/>
    <lineage>
        <taxon>Eukaryota</taxon>
        <taxon>Viridiplantae</taxon>
        <taxon>Streptophyta</taxon>
        <taxon>Embryophyta</taxon>
        <taxon>Tracheophyta</taxon>
        <taxon>Spermatophyta</taxon>
        <taxon>Magnoliopsida</taxon>
        <taxon>eudicotyledons</taxon>
        <taxon>Gunneridae</taxon>
        <taxon>Pentapetalae</taxon>
        <taxon>rosids</taxon>
        <taxon>fabids</taxon>
        <taxon>Malpighiales</taxon>
        <taxon>Euphorbiaceae</taxon>
        <taxon>Crotonoideae</taxon>
        <taxon>Jatropheae</taxon>
        <taxon>Jatropha</taxon>
    </lineage>
</organism>
<dbReference type="AlphaFoldDB" id="A0A067LHF8"/>
<dbReference type="OrthoDB" id="1737947at2759"/>
<proteinExistence type="predicted"/>
<keyword evidence="3" id="KW-1185">Reference proteome</keyword>
<accession>A0A067LHF8</accession>
<feature type="compositionally biased region" description="Low complexity" evidence="1">
    <location>
        <begin position="1"/>
        <end position="19"/>
    </location>
</feature>
<evidence type="ECO:0000256" key="1">
    <source>
        <dbReference type="SAM" id="MobiDB-lite"/>
    </source>
</evidence>
<dbReference type="Proteomes" id="UP000027138">
    <property type="component" value="Unassembled WGS sequence"/>
</dbReference>
<protein>
    <submittedName>
        <fullName evidence="2">Uncharacterized protein</fullName>
    </submittedName>
</protein>
<dbReference type="EMBL" id="KK914265">
    <property type="protein sequence ID" value="KDP43639.1"/>
    <property type="molecule type" value="Genomic_DNA"/>
</dbReference>
<evidence type="ECO:0000313" key="2">
    <source>
        <dbReference type="EMBL" id="KDP43639.1"/>
    </source>
</evidence>